<feature type="domain" description="Rab-GAP TBC" evidence="3">
    <location>
        <begin position="44"/>
        <end position="318"/>
    </location>
</feature>
<dbReference type="Gene3D" id="1.10.8.270">
    <property type="entry name" value="putative rabgap domain of human tbc1 domain family member 14 like domains"/>
    <property type="match status" value="1"/>
</dbReference>
<dbReference type="SUPFAM" id="SSF47923">
    <property type="entry name" value="Ypt/Rab-GAP domain of gyp1p"/>
    <property type="match status" value="2"/>
</dbReference>
<dbReference type="InterPro" id="IPR035969">
    <property type="entry name" value="Rab-GAP_TBC_sf"/>
</dbReference>
<evidence type="ECO:0000313" key="5">
    <source>
        <dbReference type="WBParaSite" id="Pan_g6827.t1"/>
    </source>
</evidence>
<feature type="region of interest" description="Disordered" evidence="2">
    <location>
        <begin position="567"/>
        <end position="602"/>
    </location>
</feature>
<dbReference type="AlphaFoldDB" id="A0A7E5A092"/>
<dbReference type="Gene3D" id="1.10.472.80">
    <property type="entry name" value="Ypt/Rab-GAP domain of gyp1p, domain 3"/>
    <property type="match status" value="1"/>
</dbReference>
<dbReference type="Proteomes" id="UP000492821">
    <property type="component" value="Unassembled WGS sequence"/>
</dbReference>
<evidence type="ECO:0000256" key="2">
    <source>
        <dbReference type="SAM" id="MobiDB-lite"/>
    </source>
</evidence>
<protein>
    <submittedName>
        <fullName evidence="5">Rab-GAP TBC domain-containing protein</fullName>
    </submittedName>
</protein>
<evidence type="ECO:0000313" key="4">
    <source>
        <dbReference type="Proteomes" id="UP000492821"/>
    </source>
</evidence>
<evidence type="ECO:0000259" key="3">
    <source>
        <dbReference type="PROSITE" id="PS50086"/>
    </source>
</evidence>
<dbReference type="PANTHER" id="PTHR22957">
    <property type="entry name" value="TBC1 DOMAIN FAMILY MEMBER GTPASE-ACTIVATING PROTEIN"/>
    <property type="match status" value="1"/>
</dbReference>
<evidence type="ECO:0000256" key="1">
    <source>
        <dbReference type="ARBA" id="ARBA00022468"/>
    </source>
</evidence>
<dbReference type="InterPro" id="IPR000195">
    <property type="entry name" value="Rab-GAP-TBC_dom"/>
</dbReference>
<dbReference type="PANTHER" id="PTHR22957:SF337">
    <property type="entry name" value="TBC1 DOMAIN FAMILY MEMBER 5"/>
    <property type="match status" value="1"/>
</dbReference>
<proteinExistence type="predicted"/>
<dbReference type="PROSITE" id="PS50086">
    <property type="entry name" value="TBC_RABGAP"/>
    <property type="match status" value="1"/>
</dbReference>
<dbReference type="SMART" id="SM00164">
    <property type="entry name" value="TBC"/>
    <property type="match status" value="1"/>
</dbReference>
<dbReference type="FunFam" id="1.10.472.80:FF:000038">
    <property type="entry name" value="TBC1 domain family member 5"/>
    <property type="match status" value="1"/>
</dbReference>
<feature type="region of interest" description="Disordered" evidence="2">
    <location>
        <begin position="407"/>
        <end position="472"/>
    </location>
</feature>
<feature type="compositionally biased region" description="Basic and acidic residues" evidence="2">
    <location>
        <begin position="461"/>
        <end position="472"/>
    </location>
</feature>
<reference evidence="4" key="1">
    <citation type="journal article" date="2013" name="Genetics">
        <title>The draft genome and transcriptome of Panagrellus redivivus are shaped by the harsh demands of a free-living lifestyle.</title>
        <authorList>
            <person name="Srinivasan J."/>
            <person name="Dillman A.R."/>
            <person name="Macchietto M.G."/>
            <person name="Heikkinen L."/>
            <person name="Lakso M."/>
            <person name="Fracchia K.M."/>
            <person name="Antoshechkin I."/>
            <person name="Mortazavi A."/>
            <person name="Wong G."/>
            <person name="Sternberg P.W."/>
        </authorList>
    </citation>
    <scope>NUCLEOTIDE SEQUENCE [LARGE SCALE GENOMIC DNA]</scope>
    <source>
        <strain evidence="4">MT8872</strain>
    </source>
</reference>
<keyword evidence="4" id="KW-1185">Reference proteome</keyword>
<keyword evidence="1" id="KW-0343">GTPase activation</keyword>
<organism evidence="4 5">
    <name type="scientific">Panagrellus redivivus</name>
    <name type="common">Microworm</name>
    <dbReference type="NCBI Taxonomy" id="6233"/>
    <lineage>
        <taxon>Eukaryota</taxon>
        <taxon>Metazoa</taxon>
        <taxon>Ecdysozoa</taxon>
        <taxon>Nematoda</taxon>
        <taxon>Chromadorea</taxon>
        <taxon>Rhabditida</taxon>
        <taxon>Tylenchina</taxon>
        <taxon>Panagrolaimomorpha</taxon>
        <taxon>Panagrolaimoidea</taxon>
        <taxon>Panagrolaimidae</taxon>
        <taxon>Panagrellus</taxon>
    </lineage>
</organism>
<feature type="compositionally biased region" description="Polar residues" evidence="2">
    <location>
        <begin position="411"/>
        <end position="420"/>
    </location>
</feature>
<dbReference type="GO" id="GO:0005096">
    <property type="term" value="F:GTPase activator activity"/>
    <property type="evidence" value="ECO:0007669"/>
    <property type="project" value="UniProtKB-KW"/>
</dbReference>
<dbReference type="GO" id="GO:0005737">
    <property type="term" value="C:cytoplasm"/>
    <property type="evidence" value="ECO:0007669"/>
    <property type="project" value="UniProtKB-ARBA"/>
</dbReference>
<name>A0A7E5A092_PANRE</name>
<sequence>MVEITESYDPTNDRQSVYTDQWLCFSDGTLTFQKLQEFAYKGQLRDSSFRSLAWMILLRCLPVDKKRWVSCLHDNREVYEKLKKKYPNVPPDVLLDLDPQIHHPLTNKPGSPWLRYFADAGLRDIIRMDVERAFPEISFFADADIRAKLSNVLYIIAKLHPKLSYRQGMHEILAPVLFVLHSDHQAFEHQSETARHIPYLTILQAIYNKDYFEHDAFTLFNKILMAVSEYYVTNADLPVVKPKMLFGFDPEVLPQWLENLYKLYDTRFQQTDQPLWGHLRSLKLTPRFFGMRWFRLLFGREFPFLDLLYLWDVIFTDSPELRLVDEIFMAMMIQIRSKLLEADYSEALHYLLRYPPITDVQSFVKYCLHLRDPLKFTRPQIYGATHFTHITVTGERHPNQDRRVSFAKLPNRQSATNSKGSRPMQPIPAQSARAPKTSSSSSSQGRPTNAVVNGKSTSTSSKKEKAAGSKYEPDIDELKMQVFLLQEQISLLQSNVDKRDMMGKQSAKKLILFMTELDNPNLKPTTFARVKNDVRKVAKILSQDVYCDPNIFDKLKDVDLDRMEVGQEAFSPPRPPPPPPVLNKRFLRSQSPPAKRPLNVNNELKEMHYNRKQNF</sequence>
<accession>A0A7E5A092</accession>
<dbReference type="Pfam" id="PF00566">
    <property type="entry name" value="RabGAP-TBC"/>
    <property type="match status" value="1"/>
</dbReference>
<reference evidence="5" key="2">
    <citation type="submission" date="2020-10" db="UniProtKB">
        <authorList>
            <consortium name="WormBaseParasite"/>
        </authorList>
    </citation>
    <scope>IDENTIFICATION</scope>
</reference>
<feature type="compositionally biased region" description="Pro residues" evidence="2">
    <location>
        <begin position="572"/>
        <end position="581"/>
    </location>
</feature>
<dbReference type="WBParaSite" id="Pan_g6827.t1">
    <property type="protein sequence ID" value="Pan_g6827.t1"/>
    <property type="gene ID" value="Pan_g6827"/>
</dbReference>
<dbReference type="FunFam" id="1.10.8.270:FF:000011">
    <property type="entry name" value="TBC1 domain family member 5"/>
    <property type="match status" value="1"/>
</dbReference>